<dbReference type="AlphaFoldDB" id="A0A2N5HXV0"/>
<dbReference type="InterPro" id="IPR038501">
    <property type="entry name" value="Spore_GerAC_C_sf"/>
</dbReference>
<dbReference type="NCBIfam" id="TIGR02887">
    <property type="entry name" value="spore_ger_x_C"/>
    <property type="match status" value="1"/>
</dbReference>
<sequence length="353" mass="40156">MRKRLSLIIFTIFLGGCVQKEILDDVNLETGSAYDYINGKIRGTALVPVYLPDKNVENKTFSASSNLSRDFLRDVQRQSSDPLVTGSLKVVLFGEKLAKDKGILDLIDSFQRDPSIGARLYLAVTEGESKDIIKGDYGKRGNAIYLSNLIRQNMKSKDVPKTDLQRFLFDFNQKGKTPYLPQLSKLGKTNVEISGLSFFRYGLVVDTIPASKMFYFKLLVDKYSQGTLKVEHNKNSAVIESIRSNYKMKLSSRNPYKVNVQIKVKAILNEYSGVRVTPKLIDQLEKKLEKEIENECLKLTKRFQSKNIDPVGFGHFIKSKTRGFNFNKWETDYHHLKVNIRANVTITESGVID</sequence>
<comment type="similarity">
    <text evidence="2">Belongs to the GerABKC lipoprotein family.</text>
</comment>
<evidence type="ECO:0000256" key="7">
    <source>
        <dbReference type="ARBA" id="ARBA00023288"/>
    </source>
</evidence>
<dbReference type="InterPro" id="IPR046953">
    <property type="entry name" value="Spore_GerAC-like_C"/>
</dbReference>
<dbReference type="PANTHER" id="PTHR35789">
    <property type="entry name" value="SPORE GERMINATION PROTEIN B3"/>
    <property type="match status" value="1"/>
</dbReference>
<comment type="caution">
    <text evidence="10">The sequence shown here is derived from an EMBL/GenBank/DDBJ whole genome shotgun (WGS) entry which is preliminary data.</text>
</comment>
<proteinExistence type="inferred from homology"/>
<evidence type="ECO:0000313" key="11">
    <source>
        <dbReference type="Proteomes" id="UP000234950"/>
    </source>
</evidence>
<dbReference type="GO" id="GO:0009847">
    <property type="term" value="P:spore germination"/>
    <property type="evidence" value="ECO:0007669"/>
    <property type="project" value="InterPro"/>
</dbReference>
<name>A0A2N5HXV0_9BACI</name>
<dbReference type="PANTHER" id="PTHR35789:SF1">
    <property type="entry name" value="SPORE GERMINATION PROTEIN B3"/>
    <property type="match status" value="1"/>
</dbReference>
<dbReference type="Proteomes" id="UP000234950">
    <property type="component" value="Unassembled WGS sequence"/>
</dbReference>
<dbReference type="EMBL" id="PGVE01000004">
    <property type="protein sequence ID" value="PLS10346.1"/>
    <property type="molecule type" value="Genomic_DNA"/>
</dbReference>
<keyword evidence="5" id="KW-0472">Membrane</keyword>
<accession>A0A2N5HXV0</accession>
<keyword evidence="4" id="KW-0732">Signal</keyword>
<dbReference type="Pfam" id="PF25198">
    <property type="entry name" value="Spore_GerAC_N"/>
    <property type="match status" value="1"/>
</dbReference>
<keyword evidence="11" id="KW-1185">Reference proteome</keyword>
<keyword evidence="6" id="KW-0564">Palmitate</keyword>
<feature type="domain" description="Spore germination GerAC-like C-terminal" evidence="8">
    <location>
        <begin position="194"/>
        <end position="350"/>
    </location>
</feature>
<evidence type="ECO:0000256" key="4">
    <source>
        <dbReference type="ARBA" id="ARBA00022729"/>
    </source>
</evidence>
<comment type="subcellular location">
    <subcellularLocation>
        <location evidence="1">Membrane</location>
        <topology evidence="1">Lipid-anchor</topology>
    </subcellularLocation>
</comment>
<evidence type="ECO:0000256" key="6">
    <source>
        <dbReference type="ARBA" id="ARBA00023139"/>
    </source>
</evidence>
<keyword evidence="7" id="KW-0449">Lipoprotein</keyword>
<evidence type="ECO:0000256" key="5">
    <source>
        <dbReference type="ARBA" id="ARBA00023136"/>
    </source>
</evidence>
<evidence type="ECO:0000256" key="2">
    <source>
        <dbReference type="ARBA" id="ARBA00007886"/>
    </source>
</evidence>
<evidence type="ECO:0000259" key="8">
    <source>
        <dbReference type="Pfam" id="PF05504"/>
    </source>
</evidence>
<dbReference type="PROSITE" id="PS51257">
    <property type="entry name" value="PROKAR_LIPOPROTEIN"/>
    <property type="match status" value="1"/>
</dbReference>
<gene>
    <name evidence="10" type="ORF">CVD27_00645</name>
</gene>
<evidence type="ECO:0000256" key="1">
    <source>
        <dbReference type="ARBA" id="ARBA00004635"/>
    </source>
</evidence>
<dbReference type="OrthoDB" id="2592518at2"/>
<protein>
    <submittedName>
        <fullName evidence="10">Ger(X)C family spore germination protein</fullName>
    </submittedName>
</protein>
<evidence type="ECO:0000259" key="9">
    <source>
        <dbReference type="Pfam" id="PF25198"/>
    </source>
</evidence>
<dbReference type="InterPro" id="IPR057336">
    <property type="entry name" value="GerAC_N"/>
</dbReference>
<keyword evidence="3" id="KW-0309">Germination</keyword>
<reference evidence="10 11" key="1">
    <citation type="submission" date="2017-11" db="EMBL/GenBank/DDBJ databases">
        <title>Comparitive Functional Genomics of Dry Heat Resistant strains isolated from the Viking Spacecraft.</title>
        <authorList>
            <person name="Seuylemezian A."/>
            <person name="Cooper K."/>
            <person name="Vaishampayan P."/>
        </authorList>
    </citation>
    <scope>NUCLEOTIDE SEQUENCE [LARGE SCALE GENOMIC DNA]</scope>
    <source>
        <strain evidence="10 11">V32-6</strain>
    </source>
</reference>
<organism evidence="10 11">
    <name type="scientific">Neobacillus cucumis</name>
    <dbReference type="NCBI Taxonomy" id="1740721"/>
    <lineage>
        <taxon>Bacteria</taxon>
        <taxon>Bacillati</taxon>
        <taxon>Bacillota</taxon>
        <taxon>Bacilli</taxon>
        <taxon>Bacillales</taxon>
        <taxon>Bacillaceae</taxon>
        <taxon>Neobacillus</taxon>
    </lineage>
</organism>
<evidence type="ECO:0000256" key="3">
    <source>
        <dbReference type="ARBA" id="ARBA00022544"/>
    </source>
</evidence>
<dbReference type="Gene3D" id="3.30.300.210">
    <property type="entry name" value="Nutrient germinant receptor protein C, domain 3"/>
    <property type="match status" value="1"/>
</dbReference>
<dbReference type="RefSeq" id="WP_101645974.1">
    <property type="nucleotide sequence ID" value="NZ_PGVE01000004.1"/>
</dbReference>
<feature type="domain" description="Spore germination protein N-terminal" evidence="9">
    <location>
        <begin position="20"/>
        <end position="184"/>
    </location>
</feature>
<dbReference type="GO" id="GO:0016020">
    <property type="term" value="C:membrane"/>
    <property type="evidence" value="ECO:0007669"/>
    <property type="project" value="UniProtKB-SubCell"/>
</dbReference>
<dbReference type="Pfam" id="PF05504">
    <property type="entry name" value="Spore_GerAC"/>
    <property type="match status" value="1"/>
</dbReference>
<evidence type="ECO:0000313" key="10">
    <source>
        <dbReference type="EMBL" id="PLS10346.1"/>
    </source>
</evidence>
<dbReference type="InterPro" id="IPR008844">
    <property type="entry name" value="Spore_GerAC-like"/>
</dbReference>